<proteinExistence type="inferred from homology"/>
<gene>
    <name evidence="10" type="ORF">HHUSO_G15475</name>
</gene>
<evidence type="ECO:0000313" key="11">
    <source>
        <dbReference type="Proteomes" id="UP001369086"/>
    </source>
</evidence>
<keyword evidence="3 5" id="KW-0067">ATP-binding</keyword>
<evidence type="ECO:0000256" key="5">
    <source>
        <dbReference type="PROSITE-ProRule" id="PRU00283"/>
    </source>
</evidence>
<dbReference type="PROSITE" id="PS00411">
    <property type="entry name" value="KINESIN_MOTOR_1"/>
    <property type="match status" value="1"/>
</dbReference>
<evidence type="ECO:0000256" key="8">
    <source>
        <dbReference type="SAM" id="MobiDB-lite"/>
    </source>
</evidence>
<evidence type="ECO:0000256" key="7">
    <source>
        <dbReference type="SAM" id="Coils"/>
    </source>
</evidence>
<evidence type="ECO:0000259" key="9">
    <source>
        <dbReference type="PROSITE" id="PS50067"/>
    </source>
</evidence>
<dbReference type="Proteomes" id="UP001369086">
    <property type="component" value="Unassembled WGS sequence"/>
</dbReference>
<dbReference type="PRINTS" id="PR00380">
    <property type="entry name" value="KINESINHEAVY"/>
</dbReference>
<keyword evidence="4" id="KW-0206">Cytoskeleton</keyword>
<feature type="domain" description="Kinesin motor" evidence="9">
    <location>
        <begin position="469"/>
        <end position="780"/>
    </location>
</feature>
<dbReference type="InterPro" id="IPR001752">
    <property type="entry name" value="Kinesin_motor_dom"/>
</dbReference>
<dbReference type="PROSITE" id="PS50067">
    <property type="entry name" value="KINESIN_MOTOR_2"/>
    <property type="match status" value="1"/>
</dbReference>
<comment type="similarity">
    <text evidence="5 6">Belongs to the TRAFAC class myosin-kinesin ATPase superfamily. Kinesin family.</text>
</comment>
<dbReference type="InterPro" id="IPR019821">
    <property type="entry name" value="Kinesin_motor_CS"/>
</dbReference>
<evidence type="ECO:0000256" key="4">
    <source>
        <dbReference type="ARBA" id="ARBA00023212"/>
    </source>
</evidence>
<reference evidence="10 11" key="1">
    <citation type="submission" date="2021-05" db="EMBL/GenBank/DDBJ databases">
        <authorList>
            <person name="Zahm M."/>
            <person name="Klopp C."/>
            <person name="Cabau C."/>
            <person name="Kuhl H."/>
            <person name="Suciu R."/>
            <person name="Ciorpac M."/>
            <person name="Holostenco D."/>
            <person name="Gessner J."/>
            <person name="Wuertz S."/>
            <person name="Hohne C."/>
            <person name="Stock M."/>
            <person name="Gislard M."/>
            <person name="Lluch J."/>
            <person name="Milhes M."/>
            <person name="Lampietro C."/>
            <person name="Lopez Roques C."/>
            <person name="Donnadieu C."/>
            <person name="Du K."/>
            <person name="Schartl M."/>
            <person name="Guiguen Y."/>
        </authorList>
    </citation>
    <scope>NUCLEOTIDE SEQUENCE [LARGE SCALE GENOMIC DNA]</scope>
    <source>
        <strain evidence="10">Hh-F2</strain>
        <tissue evidence="10">Blood</tissue>
    </source>
</reference>
<dbReference type="InterPro" id="IPR027417">
    <property type="entry name" value="P-loop_NTPase"/>
</dbReference>
<dbReference type="Pfam" id="PF00225">
    <property type="entry name" value="Kinesin"/>
    <property type="match status" value="1"/>
</dbReference>
<dbReference type="EMBL" id="JAHFZB010000013">
    <property type="protein sequence ID" value="KAK6482458.1"/>
    <property type="molecule type" value="Genomic_DNA"/>
</dbReference>
<feature type="region of interest" description="Disordered" evidence="8">
    <location>
        <begin position="1"/>
        <end position="69"/>
    </location>
</feature>
<feature type="compositionally biased region" description="Polar residues" evidence="8">
    <location>
        <begin position="37"/>
        <end position="49"/>
    </location>
</feature>
<comment type="subcellular location">
    <subcellularLocation>
        <location evidence="1">Cytoplasm</location>
        <location evidence="1">Cytoskeleton</location>
    </subcellularLocation>
</comment>
<dbReference type="InterPro" id="IPR027640">
    <property type="entry name" value="Kinesin-like_fam"/>
</dbReference>
<dbReference type="SMART" id="SM00129">
    <property type="entry name" value="KISc"/>
    <property type="match status" value="1"/>
</dbReference>
<feature type="compositionally biased region" description="Polar residues" evidence="8">
    <location>
        <begin position="1"/>
        <end position="26"/>
    </location>
</feature>
<keyword evidence="7" id="KW-0175">Coiled coil</keyword>
<organism evidence="10 11">
    <name type="scientific">Huso huso</name>
    <name type="common">Beluga</name>
    <name type="synonym">Acipenser huso</name>
    <dbReference type="NCBI Taxonomy" id="61971"/>
    <lineage>
        <taxon>Eukaryota</taxon>
        <taxon>Metazoa</taxon>
        <taxon>Chordata</taxon>
        <taxon>Craniata</taxon>
        <taxon>Vertebrata</taxon>
        <taxon>Euteleostomi</taxon>
        <taxon>Actinopterygii</taxon>
        <taxon>Chondrostei</taxon>
        <taxon>Acipenseriformes</taxon>
        <taxon>Acipenseridae</taxon>
        <taxon>Huso</taxon>
    </lineage>
</organism>
<keyword evidence="5 6" id="KW-0505">Motor protein</keyword>
<evidence type="ECO:0000256" key="1">
    <source>
        <dbReference type="ARBA" id="ARBA00004245"/>
    </source>
</evidence>
<comment type="caution">
    <text evidence="10">The sequence shown here is derived from an EMBL/GenBank/DDBJ whole genome shotgun (WGS) entry which is preliminary data.</text>
</comment>
<dbReference type="Gene3D" id="3.40.850.10">
    <property type="entry name" value="Kinesin motor domain"/>
    <property type="match status" value="1"/>
</dbReference>
<evidence type="ECO:0000256" key="3">
    <source>
        <dbReference type="ARBA" id="ARBA00022840"/>
    </source>
</evidence>
<feature type="binding site" evidence="5">
    <location>
        <begin position="543"/>
        <end position="550"/>
    </location>
    <ligand>
        <name>ATP</name>
        <dbReference type="ChEBI" id="CHEBI:30616"/>
    </ligand>
</feature>
<keyword evidence="11" id="KW-1185">Reference proteome</keyword>
<name>A0ABR0ZCH6_HUSHU</name>
<protein>
    <recommendedName>
        <fullName evidence="6">Kinesin-like protein</fullName>
    </recommendedName>
</protein>
<sequence length="799" mass="90533">MGSAASVSETTVPDSSNMGSSNQQGTTDEEIEEMLKSTLNTNNETQDVNLKTPERKPKKRRQAPEEDKAIETIEQLLKDTLNTKKQTQDEHSFAEVQETYPIPVIEPVEVSMAFDTFLHVDGSLYTCFTENGIMMYFNDTKGIVPFPEDWYSQGRFINGNNEVSSKPLSSESKQMIPSLVEDERTGGLYIPGRGMVMTYMFEDRVNICKYFHSDSGTWLVLPLQWEMNIDFIKRRVWQVKEALPGLVDYKEITAALRQCKYDADAVISIFLSIFGDSLLKAPEGMENFRDTNYFRDYLQKEQAIEDLKQQLKMKCNEVENLLLRNKCLQKVNDHMSEMIHPLTQRLAELEIDQEESHAKIKAMYNQRHKTLHGKVIIKKAGSFIEPEILLEVSKITRALNISNKELSSTLKIRFSEMEFLMKRLLNPVFKLMEAALSSAQELEDMRSLYKKEALARKVLYNRLQEMCGNVRVFCRCKGYSPTTSCIILPSDEELVLMYKGSKKKFAFDKVYSPRSTQEEVFEGIRPIIASCVDGYNICILAYGQTGSGKTYTMMGSEDNPGVSIRSIRELLHLCNERPMITYKLKISMLEIYNEKLYDLFSKIPKSSLEIRNQGKTVVVTDLTEFEIKTEEDIKSITRLGEKNRRVASTKMNISSSRSHLVLILRVDGTDKVSGVKSHGTLTLCDLAGSERISRTEALGQRLVEAAAINTSLTSLSQVVFKAIKGNALHVPFRNSKLTHLLQPGLSGDAKACVFLNISLDVPNYEETITTLQFGSSVRQVALGKATQHVTHNTEVKSDN</sequence>
<dbReference type="PANTHER" id="PTHR47972">
    <property type="entry name" value="KINESIN-LIKE PROTEIN KLP-3"/>
    <property type="match status" value="1"/>
</dbReference>
<dbReference type="SUPFAM" id="SSF52540">
    <property type="entry name" value="P-loop containing nucleoside triphosphate hydrolases"/>
    <property type="match status" value="1"/>
</dbReference>
<evidence type="ECO:0000256" key="2">
    <source>
        <dbReference type="ARBA" id="ARBA00022741"/>
    </source>
</evidence>
<accession>A0ABR0ZCH6</accession>
<keyword evidence="6" id="KW-0493">Microtubule</keyword>
<keyword evidence="4" id="KW-0963">Cytoplasm</keyword>
<feature type="coiled-coil region" evidence="7">
    <location>
        <begin position="297"/>
        <end position="324"/>
    </location>
</feature>
<evidence type="ECO:0000313" key="10">
    <source>
        <dbReference type="EMBL" id="KAK6482458.1"/>
    </source>
</evidence>
<evidence type="ECO:0000256" key="6">
    <source>
        <dbReference type="RuleBase" id="RU000394"/>
    </source>
</evidence>
<dbReference type="PANTHER" id="PTHR47972:SF65">
    <property type="entry name" value="KINESIN-LIKE PROTEIN"/>
    <property type="match status" value="1"/>
</dbReference>
<dbReference type="InterPro" id="IPR036961">
    <property type="entry name" value="Kinesin_motor_dom_sf"/>
</dbReference>
<keyword evidence="2 5" id="KW-0547">Nucleotide-binding</keyword>